<reference evidence="1" key="1">
    <citation type="journal article" date="2023" name="Science">
        <title>Elucidation of the pathway for biosynthesis of saponin adjuvants from the soapbark tree.</title>
        <authorList>
            <person name="Reed J."/>
            <person name="Orme A."/>
            <person name="El-Demerdash A."/>
            <person name="Owen C."/>
            <person name="Martin L.B.B."/>
            <person name="Misra R.C."/>
            <person name="Kikuchi S."/>
            <person name="Rejzek M."/>
            <person name="Martin A.C."/>
            <person name="Harkess A."/>
            <person name="Leebens-Mack J."/>
            <person name="Louveau T."/>
            <person name="Stephenson M.J."/>
            <person name="Osbourn A."/>
        </authorList>
    </citation>
    <scope>NUCLEOTIDE SEQUENCE</scope>
    <source>
        <strain evidence="1">S10</strain>
    </source>
</reference>
<sequence>MADIAILVAEEYERRVKNLSKIGDGIEGNQGNHMVSSYVLEMGQRLTNKIRGQKTELVKLVLEPKNQISIAASTSFFSA</sequence>
<dbReference type="PANTHER" id="PTHR36067:SF1">
    <property type="entry name" value="EXPRESSED PROTEIN"/>
    <property type="match status" value="1"/>
</dbReference>
<keyword evidence="2" id="KW-1185">Reference proteome</keyword>
<dbReference type="AlphaFoldDB" id="A0AAD7LGC9"/>
<protein>
    <submittedName>
        <fullName evidence="1">Ubiquitin-activating enzyme like</fullName>
    </submittedName>
</protein>
<dbReference type="KEGG" id="qsa:O6P43_023256"/>
<gene>
    <name evidence="1" type="ORF">O6P43_023256</name>
</gene>
<evidence type="ECO:0000313" key="2">
    <source>
        <dbReference type="Proteomes" id="UP001163823"/>
    </source>
</evidence>
<comment type="caution">
    <text evidence="1">The sequence shown here is derived from an EMBL/GenBank/DDBJ whole genome shotgun (WGS) entry which is preliminary data.</text>
</comment>
<dbReference type="EMBL" id="JARAOO010000009">
    <property type="protein sequence ID" value="KAJ7956881.1"/>
    <property type="molecule type" value="Genomic_DNA"/>
</dbReference>
<accession>A0AAD7LGC9</accession>
<organism evidence="1 2">
    <name type="scientific">Quillaja saponaria</name>
    <name type="common">Soap bark tree</name>
    <dbReference type="NCBI Taxonomy" id="32244"/>
    <lineage>
        <taxon>Eukaryota</taxon>
        <taxon>Viridiplantae</taxon>
        <taxon>Streptophyta</taxon>
        <taxon>Embryophyta</taxon>
        <taxon>Tracheophyta</taxon>
        <taxon>Spermatophyta</taxon>
        <taxon>Magnoliopsida</taxon>
        <taxon>eudicotyledons</taxon>
        <taxon>Gunneridae</taxon>
        <taxon>Pentapetalae</taxon>
        <taxon>rosids</taxon>
        <taxon>fabids</taxon>
        <taxon>Fabales</taxon>
        <taxon>Quillajaceae</taxon>
        <taxon>Quillaja</taxon>
    </lineage>
</organism>
<name>A0AAD7LGC9_QUISA</name>
<proteinExistence type="predicted"/>
<dbReference type="Proteomes" id="UP001163823">
    <property type="component" value="Chromosome 9"/>
</dbReference>
<evidence type="ECO:0000313" key="1">
    <source>
        <dbReference type="EMBL" id="KAJ7956881.1"/>
    </source>
</evidence>
<dbReference type="PANTHER" id="PTHR36067">
    <property type="entry name" value="EXPRESSED PROTEIN"/>
    <property type="match status" value="1"/>
</dbReference>